<reference evidence="1 2" key="1">
    <citation type="submission" date="2018-07" db="EMBL/GenBank/DDBJ databases">
        <title>Complete genome sequence of Flavobacterium arcticum type strain SM1502T.</title>
        <authorList>
            <person name="Li Y."/>
            <person name="Li D.-D."/>
        </authorList>
    </citation>
    <scope>NUCLEOTIDE SEQUENCE [LARGE SCALE GENOMIC DNA]</scope>
    <source>
        <strain evidence="1 2">SM1502</strain>
    </source>
</reference>
<accession>A0A345HC70</accession>
<dbReference type="Proteomes" id="UP000253951">
    <property type="component" value="Chromosome"/>
</dbReference>
<dbReference type="InterPro" id="IPR036412">
    <property type="entry name" value="HAD-like_sf"/>
</dbReference>
<keyword evidence="1" id="KW-0378">Hydrolase</keyword>
<sequence>MKAKLIVFDFDGTLVDSKAIFIGLYNELASQKGYILLDTENIHYLRSLTIKQRCYYLGIPLYKIPFVATYLIKKFHASIDNLQFNKGMKTLLKSLQTKDYTYSIASTNAKKNIQTFFEIQVVIAPEIYTSSKVFGKDVLLRRLLKDRKLQPDEVIYIGDEARDVTACRKCGIPVVWVSWGYDSAEAIAKTPPDHTVNTPEQLQELIQQLVSAQG</sequence>
<dbReference type="AlphaFoldDB" id="A0A345HC70"/>
<dbReference type="GO" id="GO:0008967">
    <property type="term" value="F:phosphoglycolate phosphatase activity"/>
    <property type="evidence" value="ECO:0007669"/>
    <property type="project" value="TreeGrafter"/>
</dbReference>
<dbReference type="Pfam" id="PF13419">
    <property type="entry name" value="HAD_2"/>
    <property type="match status" value="1"/>
</dbReference>
<dbReference type="GO" id="GO:0006281">
    <property type="term" value="P:DNA repair"/>
    <property type="evidence" value="ECO:0007669"/>
    <property type="project" value="TreeGrafter"/>
</dbReference>
<proteinExistence type="predicted"/>
<dbReference type="Gene3D" id="3.40.50.1000">
    <property type="entry name" value="HAD superfamily/HAD-like"/>
    <property type="match status" value="1"/>
</dbReference>
<dbReference type="KEGG" id="fat:DVK85_07970"/>
<dbReference type="SFLD" id="SFLDG01129">
    <property type="entry name" value="C1.5:_HAD__Beta-PGM__Phosphata"/>
    <property type="match status" value="1"/>
</dbReference>
<dbReference type="PANTHER" id="PTHR43434">
    <property type="entry name" value="PHOSPHOGLYCOLATE PHOSPHATASE"/>
    <property type="match status" value="1"/>
</dbReference>
<keyword evidence="2" id="KW-1185">Reference proteome</keyword>
<dbReference type="InterPro" id="IPR023214">
    <property type="entry name" value="HAD_sf"/>
</dbReference>
<dbReference type="PANTHER" id="PTHR43434:SF13">
    <property type="entry name" value="PHOSPHOGLYCOLATE PHOSPHATASE"/>
    <property type="match status" value="1"/>
</dbReference>
<name>A0A345HC70_9FLAO</name>
<organism evidence="1 2">
    <name type="scientific">Flavobacterium arcticum</name>
    <dbReference type="NCBI Taxonomy" id="1784713"/>
    <lineage>
        <taxon>Bacteria</taxon>
        <taxon>Pseudomonadati</taxon>
        <taxon>Bacteroidota</taxon>
        <taxon>Flavobacteriia</taxon>
        <taxon>Flavobacteriales</taxon>
        <taxon>Flavobacteriaceae</taxon>
        <taxon>Flavobacterium</taxon>
    </lineage>
</organism>
<dbReference type="GO" id="GO:0005829">
    <property type="term" value="C:cytosol"/>
    <property type="evidence" value="ECO:0007669"/>
    <property type="project" value="TreeGrafter"/>
</dbReference>
<dbReference type="Gene3D" id="1.10.150.240">
    <property type="entry name" value="Putative phosphatase, domain 2"/>
    <property type="match status" value="1"/>
</dbReference>
<protein>
    <submittedName>
        <fullName evidence="1">HAD family hydrolase</fullName>
    </submittedName>
</protein>
<dbReference type="InterPro" id="IPR050155">
    <property type="entry name" value="HAD-like_hydrolase_sf"/>
</dbReference>
<dbReference type="RefSeq" id="WP_114677938.1">
    <property type="nucleotide sequence ID" value="NZ_CP031188.1"/>
</dbReference>
<dbReference type="SUPFAM" id="SSF56784">
    <property type="entry name" value="HAD-like"/>
    <property type="match status" value="1"/>
</dbReference>
<dbReference type="InterPro" id="IPR041492">
    <property type="entry name" value="HAD_2"/>
</dbReference>
<dbReference type="InterPro" id="IPR023198">
    <property type="entry name" value="PGP-like_dom2"/>
</dbReference>
<dbReference type="EMBL" id="CP031188">
    <property type="protein sequence ID" value="AXG74180.1"/>
    <property type="molecule type" value="Genomic_DNA"/>
</dbReference>
<evidence type="ECO:0000313" key="2">
    <source>
        <dbReference type="Proteomes" id="UP000253951"/>
    </source>
</evidence>
<evidence type="ECO:0000313" key="1">
    <source>
        <dbReference type="EMBL" id="AXG74180.1"/>
    </source>
</evidence>
<gene>
    <name evidence="1" type="ORF">DVK85_07970</name>
</gene>
<dbReference type="OrthoDB" id="9807630at2"/>
<dbReference type="SFLD" id="SFLDS00003">
    <property type="entry name" value="Haloacid_Dehalogenase"/>
    <property type="match status" value="1"/>
</dbReference>